<feature type="compositionally biased region" description="Basic and acidic residues" evidence="1">
    <location>
        <begin position="162"/>
        <end position="171"/>
    </location>
</feature>
<feature type="non-terminal residue" evidence="2">
    <location>
        <position position="1"/>
    </location>
</feature>
<comment type="caution">
    <text evidence="2">The sequence shown here is derived from an EMBL/GenBank/DDBJ whole genome shotgun (WGS) entry which is preliminary data.</text>
</comment>
<evidence type="ECO:0000256" key="1">
    <source>
        <dbReference type="SAM" id="MobiDB-lite"/>
    </source>
</evidence>
<feature type="compositionally biased region" description="Polar residues" evidence="1">
    <location>
        <begin position="69"/>
        <end position="93"/>
    </location>
</feature>
<feature type="compositionally biased region" description="Acidic residues" evidence="1">
    <location>
        <begin position="98"/>
        <end position="153"/>
    </location>
</feature>
<reference evidence="2" key="1">
    <citation type="journal article" date="2019" name="Sci. Rep.">
        <title>Draft genome of Tanacetum cinerariifolium, the natural source of mosquito coil.</title>
        <authorList>
            <person name="Yamashiro T."/>
            <person name="Shiraishi A."/>
            <person name="Satake H."/>
            <person name="Nakayama K."/>
        </authorList>
    </citation>
    <scope>NUCLEOTIDE SEQUENCE</scope>
</reference>
<organism evidence="2">
    <name type="scientific">Tanacetum cinerariifolium</name>
    <name type="common">Dalmatian daisy</name>
    <name type="synonym">Chrysanthemum cinerariifolium</name>
    <dbReference type="NCBI Taxonomy" id="118510"/>
    <lineage>
        <taxon>Eukaryota</taxon>
        <taxon>Viridiplantae</taxon>
        <taxon>Streptophyta</taxon>
        <taxon>Embryophyta</taxon>
        <taxon>Tracheophyta</taxon>
        <taxon>Spermatophyta</taxon>
        <taxon>Magnoliopsida</taxon>
        <taxon>eudicotyledons</taxon>
        <taxon>Gunneridae</taxon>
        <taxon>Pentapetalae</taxon>
        <taxon>asterids</taxon>
        <taxon>campanulids</taxon>
        <taxon>Asterales</taxon>
        <taxon>Asteraceae</taxon>
        <taxon>Asteroideae</taxon>
        <taxon>Anthemideae</taxon>
        <taxon>Anthemidinae</taxon>
        <taxon>Tanacetum</taxon>
    </lineage>
</organism>
<dbReference type="AlphaFoldDB" id="A0A699JHJ0"/>
<accession>A0A699JHJ0</accession>
<feature type="compositionally biased region" description="Acidic residues" evidence="1">
    <location>
        <begin position="182"/>
        <end position="193"/>
    </location>
</feature>
<sequence length="202" mass="22341">VKHEDIKKSNEMYYPRDDHMFTMIKLVSRHQNTQQFGATPPKPKASVQKTRSSSDTTVTPSTAAAGPRLSTSAKGKQLATTSKAKSLFSLSENSIDKEGDDDNDDEGDDGDDGEEGNDDDDDYKDDDDQDDEGNDKDDQEEGSDDEKASDEEEFIHPSLIAHAKEESRDAESFYPIPKTPENTDDEGNGEENLEMNVGREEG</sequence>
<name>A0A699JHJ0_TANCI</name>
<gene>
    <name evidence="2" type="ORF">Tci_606864</name>
</gene>
<feature type="compositionally biased region" description="Polar residues" evidence="1">
    <location>
        <begin position="47"/>
        <end position="62"/>
    </location>
</feature>
<dbReference type="EMBL" id="BKCJ010408805">
    <property type="protein sequence ID" value="GFA34892.1"/>
    <property type="molecule type" value="Genomic_DNA"/>
</dbReference>
<proteinExistence type="predicted"/>
<feature type="region of interest" description="Disordered" evidence="1">
    <location>
        <begin position="31"/>
        <end position="202"/>
    </location>
</feature>
<evidence type="ECO:0000313" key="2">
    <source>
        <dbReference type="EMBL" id="GFA34892.1"/>
    </source>
</evidence>
<protein>
    <submittedName>
        <fullName evidence="2">Uncharacterized protein</fullName>
    </submittedName>
</protein>